<dbReference type="SUPFAM" id="SSF89796">
    <property type="entry name" value="CoA-transferase family III (CaiB/BaiF)"/>
    <property type="match status" value="1"/>
</dbReference>
<reference evidence="2" key="1">
    <citation type="submission" date="2023-06" db="EMBL/GenBank/DDBJ databases">
        <authorList>
            <person name="Jiang Y."/>
            <person name="Liu Q."/>
        </authorList>
    </citation>
    <scope>NUCLEOTIDE SEQUENCE</scope>
    <source>
        <strain evidence="2">CGMCC 1.12089</strain>
    </source>
</reference>
<dbReference type="Gene3D" id="3.40.50.10540">
    <property type="entry name" value="Crotonobetainyl-coa:carnitine coa-transferase, domain 1"/>
    <property type="match status" value="1"/>
</dbReference>
<keyword evidence="3" id="KW-1185">Reference proteome</keyword>
<gene>
    <name evidence="2" type="ORF">QTH91_14855</name>
</gene>
<dbReference type="InterPro" id="IPR003673">
    <property type="entry name" value="CoA-Trfase_fam_III"/>
</dbReference>
<name>A0ABT7NCT8_9BURK</name>
<dbReference type="InterPro" id="IPR044855">
    <property type="entry name" value="CoA-Trfase_III_dom3_sf"/>
</dbReference>
<evidence type="ECO:0000313" key="2">
    <source>
        <dbReference type="EMBL" id="MDM0045767.1"/>
    </source>
</evidence>
<dbReference type="InterPro" id="IPR050483">
    <property type="entry name" value="CoA-transferase_III_domain"/>
</dbReference>
<dbReference type="Gene3D" id="3.30.1540.10">
    <property type="entry name" value="formyl-coa transferase, domain 3"/>
    <property type="match status" value="1"/>
</dbReference>
<evidence type="ECO:0000313" key="3">
    <source>
        <dbReference type="Proteomes" id="UP001174908"/>
    </source>
</evidence>
<dbReference type="InterPro" id="IPR023606">
    <property type="entry name" value="CoA-Trfase_III_dom_1_sf"/>
</dbReference>
<comment type="caution">
    <text evidence="2">The sequence shown here is derived from an EMBL/GenBank/DDBJ whole genome shotgun (WGS) entry which is preliminary data.</text>
</comment>
<keyword evidence="1" id="KW-0808">Transferase</keyword>
<protein>
    <submittedName>
        <fullName evidence="2">CaiB/BaiF CoA-transferase family protein</fullName>
    </submittedName>
</protein>
<dbReference type="PANTHER" id="PTHR48207">
    <property type="entry name" value="SUCCINATE--HYDROXYMETHYLGLUTARATE COA-TRANSFERASE"/>
    <property type="match status" value="1"/>
</dbReference>
<dbReference type="Proteomes" id="UP001174908">
    <property type="component" value="Unassembled WGS sequence"/>
</dbReference>
<proteinExistence type="predicted"/>
<organism evidence="2 3">
    <name type="scientific">Variovorax dokdonensis</name>
    <dbReference type="NCBI Taxonomy" id="344883"/>
    <lineage>
        <taxon>Bacteria</taxon>
        <taxon>Pseudomonadati</taxon>
        <taxon>Pseudomonadota</taxon>
        <taxon>Betaproteobacteria</taxon>
        <taxon>Burkholderiales</taxon>
        <taxon>Comamonadaceae</taxon>
        <taxon>Variovorax</taxon>
    </lineage>
</organism>
<evidence type="ECO:0000256" key="1">
    <source>
        <dbReference type="ARBA" id="ARBA00022679"/>
    </source>
</evidence>
<dbReference type="EMBL" id="JASZYV010000003">
    <property type="protein sequence ID" value="MDM0045767.1"/>
    <property type="molecule type" value="Genomic_DNA"/>
</dbReference>
<dbReference type="PANTHER" id="PTHR48207:SF3">
    <property type="entry name" value="SUCCINATE--HYDROXYMETHYLGLUTARATE COA-TRANSFERASE"/>
    <property type="match status" value="1"/>
</dbReference>
<sequence length="409" mass="43762">MADAARLPLAGVRVLDLSRVLAGPMCAQALGDLGAEVIKIEHPGRGDDTRDWGIRVGSRNTAYFNSANRNKLSVGVDLQTPQGQQVVRELAAKCDVVIQNFKFGGIDKMGLGYEQLKAINPGLVYCSITGYRTDGPEAARPGYDLVVQGEAGLMALNGEEGQGPLKFGVAAVDMFTGMYAAQAILAALFDRQRTGQGRLVEMALYDCGLTISAYYGMEALLMGNDPPKYGNAHPSIVPYGVFDAADGPIVITVGNNAQFQRFCEDVIERPDLAGDERFANNLGRSKNRHELLPQLRAELARRPRALLLERMSAAGIPCGEVLGLLEALQSQRSSEAGLIAELPNPETGTVQTLAPPYRIDGKRMPVRKAPPLLAQHTEEVLGNLLGKDSQAIQALRDAGALGSAAPTQK</sequence>
<dbReference type="Pfam" id="PF02515">
    <property type="entry name" value="CoA_transf_3"/>
    <property type="match status" value="1"/>
</dbReference>
<accession>A0ABT7NCT8</accession>